<gene>
    <name evidence="1" type="ORF">Tci_627344</name>
</gene>
<comment type="caution">
    <text evidence="1">The sequence shown here is derived from an EMBL/GenBank/DDBJ whole genome shotgun (WGS) entry which is preliminary data.</text>
</comment>
<organism evidence="1">
    <name type="scientific">Tanacetum cinerariifolium</name>
    <name type="common">Dalmatian daisy</name>
    <name type="synonym">Chrysanthemum cinerariifolium</name>
    <dbReference type="NCBI Taxonomy" id="118510"/>
    <lineage>
        <taxon>Eukaryota</taxon>
        <taxon>Viridiplantae</taxon>
        <taxon>Streptophyta</taxon>
        <taxon>Embryophyta</taxon>
        <taxon>Tracheophyta</taxon>
        <taxon>Spermatophyta</taxon>
        <taxon>Magnoliopsida</taxon>
        <taxon>eudicotyledons</taxon>
        <taxon>Gunneridae</taxon>
        <taxon>Pentapetalae</taxon>
        <taxon>asterids</taxon>
        <taxon>campanulids</taxon>
        <taxon>Asterales</taxon>
        <taxon>Asteraceae</taxon>
        <taxon>Asteroideae</taxon>
        <taxon>Anthemideae</taxon>
        <taxon>Anthemidinae</taxon>
        <taxon>Tanacetum</taxon>
    </lineage>
</organism>
<accession>A0A699JSR4</accession>
<dbReference type="AlphaFoldDB" id="A0A699JSR4"/>
<name>A0A699JSR4_TANCI</name>
<protein>
    <recommendedName>
        <fullName evidence="2">Reverse transcriptase domain-containing protein</fullName>
    </recommendedName>
</protein>
<evidence type="ECO:0000313" key="1">
    <source>
        <dbReference type="EMBL" id="GFA55372.1"/>
    </source>
</evidence>
<evidence type="ECO:0008006" key="2">
    <source>
        <dbReference type="Google" id="ProtNLM"/>
    </source>
</evidence>
<proteinExistence type="predicted"/>
<reference evidence="1" key="1">
    <citation type="journal article" date="2019" name="Sci. Rep.">
        <title>Draft genome of Tanacetum cinerariifolium, the natural source of mosquito coil.</title>
        <authorList>
            <person name="Yamashiro T."/>
            <person name="Shiraishi A."/>
            <person name="Satake H."/>
            <person name="Nakayama K."/>
        </authorList>
    </citation>
    <scope>NUCLEOTIDE SEQUENCE</scope>
</reference>
<dbReference type="EMBL" id="BKCJ010444479">
    <property type="protein sequence ID" value="GFA55372.1"/>
    <property type="molecule type" value="Genomic_DNA"/>
</dbReference>
<sequence length="468" mass="53122">MNSCELCGNNDYYGYDFPPQVLFVNNQDSCFNQDIDNNFTQTSPSFPQQYLCCEDCGGPHATFQCQPMNQNFYNSNSFSFDQIQPPQYPVIHHPPQEIKDIHKLLRKRLEDLQIINEELAEYTNSPSWNRSAFYDDDDDEYSIQVSDFLKKFPIPIASVLPTEDLENSLSMGDEHPDTIPEMESDEIIKSSVEDLVPIPSESEGILDNMCDVPFSNKNHFDAESDLIESLLTQDTSIVYFPKIGSLLEEFADELVYIDPIPLGIKETDSDPKNGIRFSEQLLYDDTSSEDDSFENIDYVEASPPDSELVSLEEVKDEILRAIFLNIHLLIVKIESLNDSPTPNYVLKSPSLSFLSYIDNFSPEFKNFSDHTEETSSGSTTTHANNSLPEYDSFHFEIEPDQGELSSVAMEGILGELSVYVHNILLTHPTLMLDLDFILSNDSIGSDLEISFPFGTRNKIFDLGMFFEV</sequence>